<comment type="caution">
    <text evidence="1">The sequence shown here is derived from an EMBL/GenBank/DDBJ whole genome shotgun (WGS) entry which is preliminary data.</text>
</comment>
<keyword evidence="2" id="KW-1185">Reference proteome</keyword>
<dbReference type="Proteomes" id="UP000625711">
    <property type="component" value="Unassembled WGS sequence"/>
</dbReference>
<dbReference type="AlphaFoldDB" id="A0A834MED6"/>
<gene>
    <name evidence="1" type="ORF">GWI33_012156</name>
</gene>
<proteinExistence type="predicted"/>
<name>A0A834MED6_RHYFE</name>
<reference evidence="1" key="1">
    <citation type="submission" date="2020-08" db="EMBL/GenBank/DDBJ databases">
        <title>Genome sequencing and assembly of the red palm weevil Rhynchophorus ferrugineus.</title>
        <authorList>
            <person name="Dias G.B."/>
            <person name="Bergman C.M."/>
            <person name="Manee M."/>
        </authorList>
    </citation>
    <scope>NUCLEOTIDE SEQUENCE</scope>
    <source>
        <strain evidence="1">AA-2017</strain>
        <tissue evidence="1">Whole larva</tissue>
    </source>
</reference>
<sequence>SDPRRRSEKTFVMRIPVPMPSGCSRLVGPDVSRIPIGAQFRAGRYPPVMEKKKRLSRSLRVLMGYLMPRWRFA</sequence>
<feature type="non-terminal residue" evidence="1">
    <location>
        <position position="1"/>
    </location>
</feature>
<accession>A0A834MED6</accession>
<evidence type="ECO:0000313" key="1">
    <source>
        <dbReference type="EMBL" id="KAF7275129.1"/>
    </source>
</evidence>
<dbReference type="EMBL" id="JAACXV010011255">
    <property type="protein sequence ID" value="KAF7275129.1"/>
    <property type="molecule type" value="Genomic_DNA"/>
</dbReference>
<protein>
    <submittedName>
        <fullName evidence="1">Uncharacterized protein</fullName>
    </submittedName>
</protein>
<organism evidence="1 2">
    <name type="scientific">Rhynchophorus ferrugineus</name>
    <name type="common">Red palm weevil</name>
    <name type="synonym">Curculio ferrugineus</name>
    <dbReference type="NCBI Taxonomy" id="354439"/>
    <lineage>
        <taxon>Eukaryota</taxon>
        <taxon>Metazoa</taxon>
        <taxon>Ecdysozoa</taxon>
        <taxon>Arthropoda</taxon>
        <taxon>Hexapoda</taxon>
        <taxon>Insecta</taxon>
        <taxon>Pterygota</taxon>
        <taxon>Neoptera</taxon>
        <taxon>Endopterygota</taxon>
        <taxon>Coleoptera</taxon>
        <taxon>Polyphaga</taxon>
        <taxon>Cucujiformia</taxon>
        <taxon>Curculionidae</taxon>
        <taxon>Dryophthorinae</taxon>
        <taxon>Rhynchophorus</taxon>
    </lineage>
</organism>
<evidence type="ECO:0000313" key="2">
    <source>
        <dbReference type="Proteomes" id="UP000625711"/>
    </source>
</evidence>